<dbReference type="InterPro" id="IPR041569">
    <property type="entry name" value="AAA_lid_3"/>
</dbReference>
<keyword evidence="15" id="KW-0131">Cell cycle</keyword>
<organism evidence="14 15">
    <name type="scientific">Nicrophorus vespilloides</name>
    <name type="common">Boreal carrion beetle</name>
    <dbReference type="NCBI Taxonomy" id="110193"/>
    <lineage>
        <taxon>Eukaryota</taxon>
        <taxon>Metazoa</taxon>
        <taxon>Ecdysozoa</taxon>
        <taxon>Arthropoda</taxon>
        <taxon>Hexapoda</taxon>
        <taxon>Insecta</taxon>
        <taxon>Pterygota</taxon>
        <taxon>Neoptera</taxon>
        <taxon>Endopterygota</taxon>
        <taxon>Coleoptera</taxon>
        <taxon>Polyphaga</taxon>
        <taxon>Staphyliniformia</taxon>
        <taxon>Silphidae</taxon>
        <taxon>Nicrophorinae</taxon>
        <taxon>Nicrophorus</taxon>
    </lineage>
</organism>
<dbReference type="SMART" id="SM00382">
    <property type="entry name" value="AAA"/>
    <property type="match status" value="2"/>
</dbReference>
<dbReference type="InterPro" id="IPR003960">
    <property type="entry name" value="ATPase_AAA_CS"/>
</dbReference>
<keyword evidence="15" id="KW-0132">Cell division</keyword>
<dbReference type="InterPro" id="IPR003959">
    <property type="entry name" value="ATPase_AAA_core"/>
</dbReference>
<dbReference type="GeneID" id="108556338"/>
<dbReference type="GO" id="GO:0051301">
    <property type="term" value="P:cell division"/>
    <property type="evidence" value="ECO:0007669"/>
    <property type="project" value="UniProtKB-KW"/>
</dbReference>
<keyword evidence="8" id="KW-0653">Protein transport</keyword>
<keyword evidence="3" id="KW-0813">Transport</keyword>
<comment type="similarity">
    <text evidence="2">Belongs to the AAA ATPase family.</text>
</comment>
<evidence type="ECO:0000256" key="8">
    <source>
        <dbReference type="ARBA" id="ARBA00022927"/>
    </source>
</evidence>
<sequence>MLDREYKVKFISSKNSFLFLSSQDCRQLDSDKLLIRMSHGDNKNSYFSLGPPLLMLKEGECALCPILAKELGIEKNEIVSLASTRSVGSVKSLDMVAATKDDFEILEMLAGDVQESLMNQVRIVHNKQKLVVWISNSVRVTVIIDGIMPISPGRLENLTEVKVMPPVAQADKNIDFPQENVLKNVIKTQIVCRLHPLTDLNIDCEKHPFNVYLHKNSIANSIETSDILLAQLELICMGDVKPKDLIVRVLVMEETDFEDALFVSDSILEHFDCGIGGRVILETKVIPIPTMKTVEIVTSSGYFTTADEMVREYLADRVKKGALLMNSDVVLGDKGNFRFSLKFMPHEEFGLIDSDFLRGCRKFALFGTELVEDNKKEEDVKDDLQVDMKCGNFQEISDAAINCFQLKFAHCCNTVSSNVLLTGKQGTGKSKLVAKIAKDLSEKPSRIHVETVNCKKLKNKSIESLLKAMTSTFQKLIYYQPSLLILDDLQVICERVVEGEAPTQENLHFNKVSETLADAFENYLSANRISILATSESLDKLNQHIFSSRGKHLFKNVFALADLNKADRIHLMNHFLEAKEVSREKNINWDEIGVKTEGFVAQDLADYMDKSIFEAYKTESEIVSMDNCLEALKNSSSLSLKKVKLHAAGDKDFNDIGGLQVVKKSLVETMMWPAQYPNIFGNCPLRLQSGLLLYGPPGTGKTLLAGAAAKHCNLRLISIKGPELLSKYIGASEQAVRDVFEKAQSARPCILFFDEFDSLAPRRGHDSTGVTDRVVNQLLTQLDGVESLTGVCVLAATSRPDLLDPALLRPGRLDKHILCPIPNLDGRLLILQCLSRTLQFAKDVNLSKVAKETVGFTGADLQAVLYTAQMNSVEHLLNEEAASEAAINSGDVNFIAQKHLDGAVQTTRPSLTREEKLKYERIIDKFQGKSDPQDFKRAKQRVTIA</sequence>
<feature type="domain" description="AAA+ ATPase" evidence="13">
    <location>
        <begin position="687"/>
        <end position="823"/>
    </location>
</feature>
<feature type="domain" description="AAA+ ATPase" evidence="13">
    <location>
        <begin position="415"/>
        <end position="558"/>
    </location>
</feature>
<keyword evidence="4" id="KW-0962">Peroxisome biogenesis</keyword>
<evidence type="ECO:0000313" key="15">
    <source>
        <dbReference type="RefSeq" id="XP_017767899.1"/>
    </source>
</evidence>
<keyword evidence="7" id="KW-0067">ATP-binding</keyword>
<evidence type="ECO:0000256" key="11">
    <source>
        <dbReference type="ARBA" id="ARBA00034532"/>
    </source>
</evidence>
<reference evidence="15" key="1">
    <citation type="submission" date="2025-08" db="UniProtKB">
        <authorList>
            <consortium name="RefSeq"/>
        </authorList>
    </citation>
    <scope>IDENTIFICATION</scope>
</reference>
<dbReference type="InterPro" id="IPR050168">
    <property type="entry name" value="AAA_ATPase_domain"/>
</dbReference>
<evidence type="ECO:0000259" key="13">
    <source>
        <dbReference type="SMART" id="SM00382"/>
    </source>
</evidence>
<dbReference type="Gene3D" id="3.10.330.10">
    <property type="match status" value="1"/>
</dbReference>
<evidence type="ECO:0000256" key="3">
    <source>
        <dbReference type="ARBA" id="ARBA00022448"/>
    </source>
</evidence>
<dbReference type="InterPro" id="IPR027417">
    <property type="entry name" value="P-loop_NTPase"/>
</dbReference>
<evidence type="ECO:0000256" key="2">
    <source>
        <dbReference type="ARBA" id="ARBA00006914"/>
    </source>
</evidence>
<accession>A0ABM1LZZ9</accession>
<dbReference type="PANTHER" id="PTHR23077">
    <property type="entry name" value="AAA-FAMILY ATPASE"/>
    <property type="match status" value="1"/>
</dbReference>
<dbReference type="SUPFAM" id="SSF54585">
    <property type="entry name" value="Cdc48 domain 2-like"/>
    <property type="match status" value="1"/>
</dbReference>
<evidence type="ECO:0000313" key="14">
    <source>
        <dbReference type="Proteomes" id="UP000695000"/>
    </source>
</evidence>
<evidence type="ECO:0000256" key="12">
    <source>
        <dbReference type="ARBA" id="ARBA00048778"/>
    </source>
</evidence>
<gene>
    <name evidence="15" type="primary">LOC108556338</name>
</gene>
<dbReference type="Pfam" id="PF00004">
    <property type="entry name" value="AAA"/>
    <property type="match status" value="2"/>
</dbReference>
<dbReference type="Pfam" id="PF09262">
    <property type="entry name" value="PEX-1N"/>
    <property type="match status" value="1"/>
</dbReference>
<keyword evidence="9" id="KW-0472">Membrane</keyword>
<keyword evidence="14" id="KW-1185">Reference proteome</keyword>
<evidence type="ECO:0000256" key="1">
    <source>
        <dbReference type="ARBA" id="ARBA00004370"/>
    </source>
</evidence>
<proteinExistence type="inferred from homology"/>
<dbReference type="SUPFAM" id="SSF52540">
    <property type="entry name" value="P-loop containing nucleoside triphosphate hydrolases"/>
    <property type="match status" value="2"/>
</dbReference>
<dbReference type="CDD" id="cd19526">
    <property type="entry name" value="RecA-like_PEX1_r2"/>
    <property type="match status" value="1"/>
</dbReference>
<comment type="catalytic activity">
    <reaction evidence="12">
        <text>ATP + H2O = ADP + phosphate + H(+)</text>
        <dbReference type="Rhea" id="RHEA:13065"/>
        <dbReference type="ChEBI" id="CHEBI:15377"/>
        <dbReference type="ChEBI" id="CHEBI:15378"/>
        <dbReference type="ChEBI" id="CHEBI:30616"/>
        <dbReference type="ChEBI" id="CHEBI:43474"/>
        <dbReference type="ChEBI" id="CHEBI:456216"/>
    </reaction>
    <physiologicalReaction direction="left-to-right" evidence="12">
        <dbReference type="Rhea" id="RHEA:13066"/>
    </physiologicalReaction>
</comment>
<dbReference type="InterPro" id="IPR029067">
    <property type="entry name" value="CDC48_domain_2-like_sf"/>
</dbReference>
<evidence type="ECO:0000256" key="7">
    <source>
        <dbReference type="ARBA" id="ARBA00022840"/>
    </source>
</evidence>
<keyword evidence="5" id="KW-0547">Nucleotide-binding</keyword>
<dbReference type="InterPro" id="IPR003593">
    <property type="entry name" value="AAA+_ATPase"/>
</dbReference>
<dbReference type="InterPro" id="IPR015342">
    <property type="entry name" value="PEX1-N_C-lobe"/>
</dbReference>
<dbReference type="Pfam" id="PF17862">
    <property type="entry name" value="AAA_lid_3"/>
    <property type="match status" value="1"/>
</dbReference>
<dbReference type="PANTHER" id="PTHR23077:SF12">
    <property type="entry name" value="PEROXISOMAL ATPASE PEX1"/>
    <property type="match status" value="1"/>
</dbReference>
<comment type="subcellular location">
    <subcellularLocation>
        <location evidence="1">Membrane</location>
    </subcellularLocation>
</comment>
<dbReference type="Gene3D" id="3.40.50.300">
    <property type="entry name" value="P-loop containing nucleotide triphosphate hydrolases"/>
    <property type="match status" value="2"/>
</dbReference>
<keyword evidence="6" id="KW-0378">Hydrolase</keyword>
<name>A0ABM1LZZ9_NICVS</name>
<evidence type="ECO:0000256" key="6">
    <source>
        <dbReference type="ARBA" id="ARBA00022801"/>
    </source>
</evidence>
<evidence type="ECO:0000256" key="9">
    <source>
        <dbReference type="ARBA" id="ARBA00023136"/>
    </source>
</evidence>
<evidence type="ECO:0000256" key="5">
    <source>
        <dbReference type="ARBA" id="ARBA00022741"/>
    </source>
</evidence>
<dbReference type="PROSITE" id="PS00674">
    <property type="entry name" value="AAA"/>
    <property type="match status" value="1"/>
</dbReference>
<dbReference type="Gene3D" id="1.10.8.60">
    <property type="match status" value="1"/>
</dbReference>
<evidence type="ECO:0000256" key="10">
    <source>
        <dbReference type="ARBA" id="ARBA00032509"/>
    </source>
</evidence>
<evidence type="ECO:0000256" key="4">
    <source>
        <dbReference type="ARBA" id="ARBA00022593"/>
    </source>
</evidence>
<dbReference type="RefSeq" id="XP_017767899.1">
    <property type="nucleotide sequence ID" value="XM_017912410.1"/>
</dbReference>
<protein>
    <recommendedName>
        <fullName evidence="11">Peroxisomal ATPase PEX1</fullName>
    </recommendedName>
    <alternativeName>
        <fullName evidence="10">Peroxin-1</fullName>
    </alternativeName>
</protein>
<dbReference type="Proteomes" id="UP000695000">
    <property type="component" value="Unplaced"/>
</dbReference>